<protein>
    <recommendedName>
        <fullName evidence="5">Bifunctional inhibitor/plant lipid transfer protein/seed storage helical domain-containing protein</fullName>
    </recommendedName>
</protein>
<dbReference type="AlphaFoldDB" id="A0A1Z5R7V3"/>
<evidence type="ECO:0000313" key="4">
    <source>
        <dbReference type="Proteomes" id="UP000000768"/>
    </source>
</evidence>
<organism evidence="3 4">
    <name type="scientific">Sorghum bicolor</name>
    <name type="common">Sorghum</name>
    <name type="synonym">Sorghum vulgare</name>
    <dbReference type="NCBI Taxonomy" id="4558"/>
    <lineage>
        <taxon>Eukaryota</taxon>
        <taxon>Viridiplantae</taxon>
        <taxon>Streptophyta</taxon>
        <taxon>Embryophyta</taxon>
        <taxon>Tracheophyta</taxon>
        <taxon>Spermatophyta</taxon>
        <taxon>Magnoliopsida</taxon>
        <taxon>Liliopsida</taxon>
        <taxon>Poales</taxon>
        <taxon>Poaceae</taxon>
        <taxon>PACMAD clade</taxon>
        <taxon>Panicoideae</taxon>
        <taxon>Andropogonodae</taxon>
        <taxon>Andropogoneae</taxon>
        <taxon>Sorghinae</taxon>
        <taxon>Sorghum</taxon>
    </lineage>
</organism>
<evidence type="ECO:0008006" key="5">
    <source>
        <dbReference type="Google" id="ProtNLM"/>
    </source>
</evidence>
<reference evidence="3 4" key="1">
    <citation type="journal article" date="2009" name="Nature">
        <title>The Sorghum bicolor genome and the diversification of grasses.</title>
        <authorList>
            <person name="Paterson A.H."/>
            <person name="Bowers J.E."/>
            <person name="Bruggmann R."/>
            <person name="Dubchak I."/>
            <person name="Grimwood J."/>
            <person name="Gundlach H."/>
            <person name="Haberer G."/>
            <person name="Hellsten U."/>
            <person name="Mitros T."/>
            <person name="Poliakov A."/>
            <person name="Schmutz J."/>
            <person name="Spannagl M."/>
            <person name="Tang H."/>
            <person name="Wang X."/>
            <person name="Wicker T."/>
            <person name="Bharti A.K."/>
            <person name="Chapman J."/>
            <person name="Feltus F.A."/>
            <person name="Gowik U."/>
            <person name="Grigoriev I.V."/>
            <person name="Lyons E."/>
            <person name="Maher C.A."/>
            <person name="Martis M."/>
            <person name="Narechania A."/>
            <person name="Otillar R.P."/>
            <person name="Penning B.W."/>
            <person name="Salamov A.A."/>
            <person name="Wang Y."/>
            <person name="Zhang L."/>
            <person name="Carpita N.C."/>
            <person name="Freeling M."/>
            <person name="Gingle A.R."/>
            <person name="Hash C.T."/>
            <person name="Keller B."/>
            <person name="Klein P."/>
            <person name="Kresovich S."/>
            <person name="McCann M.C."/>
            <person name="Ming R."/>
            <person name="Peterson D.G."/>
            <person name="Mehboob-ur-Rahman"/>
            <person name="Ware D."/>
            <person name="Westhoff P."/>
            <person name="Mayer K.F."/>
            <person name="Messing J."/>
            <person name="Rokhsar D.S."/>
        </authorList>
    </citation>
    <scope>NUCLEOTIDE SEQUENCE [LARGE SCALE GENOMIC DNA]</scope>
    <source>
        <strain evidence="4">cv. BTx623</strain>
    </source>
</reference>
<evidence type="ECO:0000256" key="1">
    <source>
        <dbReference type="SAM" id="MobiDB-lite"/>
    </source>
</evidence>
<evidence type="ECO:0000256" key="2">
    <source>
        <dbReference type="SAM" id="SignalP"/>
    </source>
</evidence>
<keyword evidence="4" id="KW-1185">Reference proteome</keyword>
<feature type="compositionally biased region" description="Basic and acidic residues" evidence="1">
    <location>
        <begin position="101"/>
        <end position="112"/>
    </location>
</feature>
<feature type="chain" id="PRO_5013278232" description="Bifunctional inhibitor/plant lipid transfer protein/seed storage helical domain-containing protein" evidence="2">
    <location>
        <begin position="39"/>
        <end position="120"/>
    </location>
</feature>
<proteinExistence type="predicted"/>
<dbReference type="Gramene" id="OQU79525">
    <property type="protein sequence ID" value="OQU79525"/>
    <property type="gene ID" value="SORBI_3008G158266"/>
</dbReference>
<gene>
    <name evidence="3" type="ORF">SORBI_3008G158266</name>
</gene>
<keyword evidence="2" id="KW-0732">Signal</keyword>
<dbReference type="EMBL" id="CM000767">
    <property type="protein sequence ID" value="OQU79525.1"/>
    <property type="molecule type" value="Genomic_DNA"/>
</dbReference>
<name>A0A1Z5R7V3_SORBI</name>
<evidence type="ECO:0000313" key="3">
    <source>
        <dbReference type="EMBL" id="OQU79525.1"/>
    </source>
</evidence>
<accession>A0A1Z5R7V3</accession>
<feature type="signal peptide" evidence="2">
    <location>
        <begin position="1"/>
        <end position="38"/>
    </location>
</feature>
<dbReference type="InParanoid" id="A0A1Z5R7V3"/>
<feature type="region of interest" description="Disordered" evidence="1">
    <location>
        <begin position="101"/>
        <end position="120"/>
    </location>
</feature>
<dbReference type="Proteomes" id="UP000000768">
    <property type="component" value="Chromosome 8"/>
</dbReference>
<sequence length="120" mass="12907">MASSIQRWPTTTTAVLNVVVVLLVLISIIIGHPAVAAAEEGCAAAADAACSIKVRLATCVDNCFEFARYPRNPAPARLEQQRAGRCIHGCMVKAYPRRGPPFHELRHQDVKRAPATASTS</sequence>
<reference evidence="4" key="2">
    <citation type="journal article" date="2018" name="Plant J.">
        <title>The Sorghum bicolor reference genome: improved assembly, gene annotations, a transcriptome atlas, and signatures of genome organization.</title>
        <authorList>
            <person name="McCormick R.F."/>
            <person name="Truong S.K."/>
            <person name="Sreedasyam A."/>
            <person name="Jenkins J."/>
            <person name="Shu S."/>
            <person name="Sims D."/>
            <person name="Kennedy M."/>
            <person name="Amirebrahimi M."/>
            <person name="Weers B.D."/>
            <person name="McKinley B."/>
            <person name="Mattison A."/>
            <person name="Morishige D.T."/>
            <person name="Grimwood J."/>
            <person name="Schmutz J."/>
            <person name="Mullet J.E."/>
        </authorList>
    </citation>
    <scope>NUCLEOTIDE SEQUENCE [LARGE SCALE GENOMIC DNA]</scope>
    <source>
        <strain evidence="4">cv. BTx623</strain>
    </source>
</reference>